<feature type="domain" description="Heavy metal binding" evidence="5">
    <location>
        <begin position="68"/>
        <end position="95"/>
    </location>
</feature>
<feature type="chain" id="PRO_5045753349" evidence="4">
    <location>
        <begin position="27"/>
        <end position="539"/>
    </location>
</feature>
<keyword evidence="2" id="KW-0813">Transport</keyword>
<feature type="domain" description="CusB-like three alpha-helical bundle" evidence="6">
    <location>
        <begin position="181"/>
        <end position="230"/>
    </location>
</feature>
<evidence type="ECO:0000259" key="9">
    <source>
        <dbReference type="Pfam" id="PF25975"/>
    </source>
</evidence>
<gene>
    <name evidence="10" type="ORF">WS72_17205</name>
</gene>
<keyword evidence="4" id="KW-0732">Signal</keyword>
<dbReference type="InterPro" id="IPR006143">
    <property type="entry name" value="RND_pump_MFP"/>
</dbReference>
<evidence type="ECO:0000259" key="6">
    <source>
        <dbReference type="Pfam" id="PF25869"/>
    </source>
</evidence>
<dbReference type="InterPro" id="IPR058792">
    <property type="entry name" value="Beta-barrel_RND_2"/>
</dbReference>
<protein>
    <submittedName>
        <fullName evidence="10">Efflux transporter periplasmic adaptor subunit</fullName>
    </submittedName>
</protein>
<comment type="similarity">
    <text evidence="1">Belongs to the membrane fusion protein (MFP) (TC 8.A.1) family.</text>
</comment>
<feature type="compositionally biased region" description="Low complexity" evidence="3">
    <location>
        <begin position="431"/>
        <end position="464"/>
    </location>
</feature>
<dbReference type="Proteomes" id="UP000070255">
    <property type="component" value="Unassembled WGS sequence"/>
</dbReference>
<dbReference type="Pfam" id="PF25954">
    <property type="entry name" value="Beta-barrel_RND_2"/>
    <property type="match status" value="1"/>
</dbReference>
<dbReference type="InterPro" id="IPR058649">
    <property type="entry name" value="CzcB_C"/>
</dbReference>
<dbReference type="PANTHER" id="PTHR30097">
    <property type="entry name" value="CATION EFFLUX SYSTEM PROTEIN CUSB"/>
    <property type="match status" value="1"/>
</dbReference>
<dbReference type="SUPFAM" id="SSF111369">
    <property type="entry name" value="HlyD-like secretion proteins"/>
    <property type="match status" value="1"/>
</dbReference>
<name>A0ABR5THM3_9BURK</name>
<evidence type="ECO:0000256" key="3">
    <source>
        <dbReference type="SAM" id="MobiDB-lite"/>
    </source>
</evidence>
<feature type="signal peptide" evidence="4">
    <location>
        <begin position="1"/>
        <end position="26"/>
    </location>
</feature>
<comment type="caution">
    <text evidence="10">The sequence shown here is derived from an EMBL/GenBank/DDBJ whole genome shotgun (WGS) entry which is preliminary data.</text>
</comment>
<feature type="domain" description="CusB-like beta-barrel" evidence="8">
    <location>
        <begin position="267"/>
        <end position="343"/>
    </location>
</feature>
<reference evidence="10 11" key="1">
    <citation type="submission" date="2015-11" db="EMBL/GenBank/DDBJ databases">
        <authorList>
            <person name="Sahl J."/>
            <person name="Wagner D."/>
            <person name="Keim P."/>
        </authorList>
    </citation>
    <scope>NUCLEOTIDE SEQUENCE [LARGE SCALE GENOMIC DNA]</scope>
    <source>
        <strain evidence="10 11">BDU18</strain>
    </source>
</reference>
<keyword evidence="11" id="KW-1185">Reference proteome</keyword>
<evidence type="ECO:0000259" key="8">
    <source>
        <dbReference type="Pfam" id="PF25954"/>
    </source>
</evidence>
<evidence type="ECO:0000259" key="5">
    <source>
        <dbReference type="Pfam" id="PF19335"/>
    </source>
</evidence>
<feature type="domain" description="CusB-like barrel-sandwich hybrid" evidence="7">
    <location>
        <begin position="146"/>
        <end position="263"/>
    </location>
</feature>
<dbReference type="InterPro" id="IPR045800">
    <property type="entry name" value="HMBD"/>
</dbReference>
<feature type="region of interest" description="Disordered" evidence="3">
    <location>
        <begin position="431"/>
        <end position="465"/>
    </location>
</feature>
<dbReference type="InterPro" id="IPR021647">
    <property type="entry name" value="CusF_Ec"/>
</dbReference>
<dbReference type="PANTHER" id="PTHR30097:SF15">
    <property type="entry name" value="CATION EFFLUX SYSTEM PROTEIN CUSB"/>
    <property type="match status" value="1"/>
</dbReference>
<dbReference type="Gene3D" id="2.40.30.170">
    <property type="match status" value="1"/>
</dbReference>
<dbReference type="Pfam" id="PF11604">
    <property type="entry name" value="CusF_Ec"/>
    <property type="match status" value="1"/>
</dbReference>
<dbReference type="RefSeq" id="WP_060822212.1">
    <property type="nucleotide sequence ID" value="NZ_LNJQ01000001.1"/>
</dbReference>
<dbReference type="InterPro" id="IPR051909">
    <property type="entry name" value="MFP_Cation_Efflux"/>
</dbReference>
<feature type="domain" description="CzcB-like C-terminal circularly permuted SH3-like" evidence="9">
    <location>
        <begin position="351"/>
        <end position="410"/>
    </location>
</feature>
<sequence>MNHTRLTRAMLMTFAAVSLLSAGYFAGARFAPRVHAAAAASAAGAANRPTAATAAGTVDPKTGRKVLYWHDPMAPNQHFDKPGKSPFMNMPLEPVYADDGGGDAGVRIDPGLQQNLGIRYASVRRRDVDEGFDAVGTTQFDESRAVVVQSRVTGYIDRLYANAPMQRIAKGAPVASLFVPDWLAPQEEYLALKRGGMDAELLAASRARMRALSIPDGVIASLDRTGRAQTHVVLASPEAGVVGELNVRDGAMVTPGQTIAKIAGLSTLWLVVDVPEALASGVRPGMRVDATFAGDPQRRVSGVIREILPGVNATTRTLQARLEIDNHAFTLTPGMLMRVRVDAPHAAPRLVVPSDAVIATGKRSVVIVRMADGRLRPAEVAIGRDVGDETEVLAGLNEGETVVASGQFLIDSEASLKSVLPRLEAEAAGARATTADAATSATSATSAQTSSSSPSPAHASAASPVYETTGKIEKITAADITFSHQPVPALGWGAMTMSFGKPAPAAFANVKPGDTVRFAFQGTDDGYRLTKVEPIGGAR</sequence>
<dbReference type="Pfam" id="PF25975">
    <property type="entry name" value="CzcB_C"/>
    <property type="match status" value="1"/>
</dbReference>
<accession>A0ABR5THM3</accession>
<dbReference type="InterPro" id="IPR058791">
    <property type="entry name" value="3HB_CusB"/>
</dbReference>
<evidence type="ECO:0000313" key="10">
    <source>
        <dbReference type="EMBL" id="KWZ44415.1"/>
    </source>
</evidence>
<evidence type="ECO:0000313" key="11">
    <source>
        <dbReference type="Proteomes" id="UP000070255"/>
    </source>
</evidence>
<evidence type="ECO:0000259" key="7">
    <source>
        <dbReference type="Pfam" id="PF25919"/>
    </source>
</evidence>
<evidence type="ECO:0000256" key="1">
    <source>
        <dbReference type="ARBA" id="ARBA00009477"/>
    </source>
</evidence>
<evidence type="ECO:0000256" key="2">
    <source>
        <dbReference type="ARBA" id="ARBA00022448"/>
    </source>
</evidence>
<dbReference type="Pfam" id="PF19335">
    <property type="entry name" value="HMBD"/>
    <property type="match status" value="1"/>
</dbReference>
<dbReference type="Pfam" id="PF25919">
    <property type="entry name" value="BSH_CusB"/>
    <property type="match status" value="1"/>
</dbReference>
<dbReference type="Gene3D" id="2.40.50.320">
    <property type="entry name" value="Copper binding periplasmic protein CusF"/>
    <property type="match status" value="1"/>
</dbReference>
<organism evidence="10 11">
    <name type="scientific">Burkholderia savannae</name>
    <dbReference type="NCBI Taxonomy" id="1637837"/>
    <lineage>
        <taxon>Bacteria</taxon>
        <taxon>Pseudomonadati</taxon>
        <taxon>Pseudomonadota</taxon>
        <taxon>Betaproteobacteria</taxon>
        <taxon>Burkholderiales</taxon>
        <taxon>Burkholderiaceae</taxon>
        <taxon>Burkholderia</taxon>
        <taxon>pseudomallei group</taxon>
    </lineage>
</organism>
<dbReference type="Gene3D" id="2.40.420.20">
    <property type="match status" value="1"/>
</dbReference>
<proteinExistence type="inferred from homology"/>
<dbReference type="EMBL" id="LNJQ01000001">
    <property type="protein sequence ID" value="KWZ44415.1"/>
    <property type="molecule type" value="Genomic_DNA"/>
</dbReference>
<dbReference type="Pfam" id="PF25869">
    <property type="entry name" value="3HB_CusB"/>
    <property type="match status" value="1"/>
</dbReference>
<dbReference type="NCBIfam" id="TIGR01730">
    <property type="entry name" value="RND_mfp"/>
    <property type="match status" value="1"/>
</dbReference>
<dbReference type="InterPro" id="IPR058790">
    <property type="entry name" value="BSH_CusB"/>
</dbReference>
<dbReference type="Gene3D" id="6.10.140.730">
    <property type="match status" value="1"/>
</dbReference>
<dbReference type="InterPro" id="IPR042230">
    <property type="entry name" value="CusF_sf"/>
</dbReference>
<evidence type="ECO:0000256" key="4">
    <source>
        <dbReference type="SAM" id="SignalP"/>
    </source>
</evidence>